<evidence type="ECO:0000259" key="1">
    <source>
        <dbReference type="Pfam" id="PF07228"/>
    </source>
</evidence>
<dbReference type="Pfam" id="PF07228">
    <property type="entry name" value="SpoIIE"/>
    <property type="match status" value="1"/>
</dbReference>
<evidence type="ECO:0000313" key="2">
    <source>
        <dbReference type="EMBL" id="MBB5327950.1"/>
    </source>
</evidence>
<accession>A0A9X0QCV3</accession>
<keyword evidence="3" id="KW-1185">Reference proteome</keyword>
<dbReference type="Gene3D" id="3.60.40.10">
    <property type="entry name" value="PPM-type phosphatase domain"/>
    <property type="match status" value="1"/>
</dbReference>
<dbReference type="InterPro" id="IPR001932">
    <property type="entry name" value="PPM-type_phosphatase-like_dom"/>
</dbReference>
<comment type="caution">
    <text evidence="2">The sequence shown here is derived from an EMBL/GenBank/DDBJ whole genome shotgun (WGS) entry which is preliminary data.</text>
</comment>
<protein>
    <submittedName>
        <fullName evidence="2">Serine phosphatase RsbU (Regulator of sigma subunit)</fullName>
    </submittedName>
</protein>
<proteinExistence type="predicted"/>
<feature type="domain" description="PPM-type phosphatase" evidence="1">
    <location>
        <begin position="2"/>
        <end position="55"/>
    </location>
</feature>
<organism evidence="2 3">
    <name type="scientific">Tunturiibacter gelidiferens</name>
    <dbReference type="NCBI Taxonomy" id="3069689"/>
    <lineage>
        <taxon>Bacteria</taxon>
        <taxon>Pseudomonadati</taxon>
        <taxon>Acidobacteriota</taxon>
        <taxon>Terriglobia</taxon>
        <taxon>Terriglobales</taxon>
        <taxon>Acidobacteriaceae</taxon>
        <taxon>Tunturiibacter</taxon>
    </lineage>
</organism>
<evidence type="ECO:0000313" key="3">
    <source>
        <dbReference type="Proteomes" id="UP000535182"/>
    </source>
</evidence>
<dbReference type="AlphaFoldDB" id="A0A9X0QCV3"/>
<dbReference type="Proteomes" id="UP000535182">
    <property type="component" value="Unassembled WGS sequence"/>
</dbReference>
<name>A0A9X0QCV3_9BACT</name>
<sequence>MTLLSDGILEARSASSELFGFDRTAAISTQSAETIARAAQAFGQDDDITVLTLTRLVMA</sequence>
<dbReference type="EMBL" id="JACHEB010000003">
    <property type="protein sequence ID" value="MBB5327950.1"/>
    <property type="molecule type" value="Genomic_DNA"/>
</dbReference>
<reference evidence="2 3" key="1">
    <citation type="submission" date="2020-08" db="EMBL/GenBank/DDBJ databases">
        <title>Genomic Encyclopedia of Type Strains, Phase IV (KMG-V): Genome sequencing to study the core and pangenomes of soil and plant-associated prokaryotes.</title>
        <authorList>
            <person name="Whitman W."/>
        </authorList>
    </citation>
    <scope>NUCLEOTIDE SEQUENCE [LARGE SCALE GENOMIC DNA]</scope>
    <source>
        <strain evidence="2 3">X5P2</strain>
    </source>
</reference>
<dbReference type="InterPro" id="IPR036457">
    <property type="entry name" value="PPM-type-like_dom_sf"/>
</dbReference>
<gene>
    <name evidence="2" type="ORF">HDF14_001556</name>
</gene>